<keyword evidence="3 11" id="KW-0812">Transmembrane</keyword>
<evidence type="ECO:0000256" key="7">
    <source>
        <dbReference type="ARBA" id="ARBA00023157"/>
    </source>
</evidence>
<keyword evidence="2" id="KW-1003">Cell membrane</keyword>
<evidence type="ECO:0000256" key="1">
    <source>
        <dbReference type="ARBA" id="ARBA00004651"/>
    </source>
</evidence>
<keyword evidence="4 12" id="KW-1133">Transmembrane helix</keyword>
<dbReference type="InterPro" id="IPR050569">
    <property type="entry name" value="TAAR"/>
</dbReference>
<evidence type="ECO:0000256" key="11">
    <source>
        <dbReference type="RuleBase" id="RU000688"/>
    </source>
</evidence>
<dbReference type="PANTHER" id="PTHR24249:SF82">
    <property type="entry name" value="TRACE AMINE-ASSOCIATED RECEPTOR 3-RELATED"/>
    <property type="match status" value="1"/>
</dbReference>
<evidence type="ECO:0000256" key="10">
    <source>
        <dbReference type="ARBA" id="ARBA00023224"/>
    </source>
</evidence>
<feature type="transmembrane region" description="Helical" evidence="12">
    <location>
        <begin position="302"/>
        <end position="326"/>
    </location>
</feature>
<evidence type="ECO:0000259" key="13">
    <source>
        <dbReference type="PROSITE" id="PS50262"/>
    </source>
</evidence>
<feature type="transmembrane region" description="Helical" evidence="12">
    <location>
        <begin position="607"/>
        <end position="629"/>
    </location>
</feature>
<feature type="transmembrane region" description="Helical" evidence="12">
    <location>
        <begin position="250"/>
        <end position="274"/>
    </location>
</feature>
<keyword evidence="6 12" id="KW-0472">Membrane</keyword>
<comment type="similarity">
    <text evidence="11">Belongs to the G-protein coupled receptor 1 family.</text>
</comment>
<dbReference type="InterPro" id="IPR017452">
    <property type="entry name" value="GPCR_Rhodpsn_7TM"/>
</dbReference>
<keyword evidence="8 11" id="KW-0675">Receptor</keyword>
<dbReference type="AlphaFoldDB" id="L8J3S7"/>
<name>L8J3S7_9CETA</name>
<dbReference type="FunFam" id="1.20.1070.10:FF:000030">
    <property type="entry name" value="trace amine-associated receptor 1"/>
    <property type="match status" value="3"/>
</dbReference>
<keyword evidence="5 11" id="KW-0297">G-protein coupled receptor</keyword>
<feature type="transmembrane region" description="Helical" evidence="12">
    <location>
        <begin position="745"/>
        <end position="763"/>
    </location>
</feature>
<evidence type="ECO:0000313" key="15">
    <source>
        <dbReference type="Proteomes" id="UP000011080"/>
    </source>
</evidence>
<evidence type="ECO:0000256" key="3">
    <source>
        <dbReference type="ARBA" id="ARBA00022692"/>
    </source>
</evidence>
<feature type="non-terminal residue" evidence="14">
    <location>
        <position position="818"/>
    </location>
</feature>
<evidence type="ECO:0000256" key="8">
    <source>
        <dbReference type="ARBA" id="ARBA00023170"/>
    </source>
</evidence>
<keyword evidence="7" id="KW-1015">Disulfide bond</keyword>
<gene>
    <name evidence="14" type="ORF">M91_20927</name>
</gene>
<evidence type="ECO:0000256" key="5">
    <source>
        <dbReference type="ARBA" id="ARBA00023040"/>
    </source>
</evidence>
<feature type="domain" description="G-protein coupled receptors family 1 profile" evidence="13">
    <location>
        <begin position="587"/>
        <end position="818"/>
    </location>
</feature>
<feature type="transmembrane region" description="Helical" evidence="12">
    <location>
        <begin position="338"/>
        <end position="360"/>
    </location>
</feature>
<evidence type="ECO:0000313" key="14">
    <source>
        <dbReference type="EMBL" id="ELR62239.1"/>
    </source>
</evidence>
<feature type="transmembrane region" description="Helical" evidence="12">
    <location>
        <begin position="57"/>
        <end position="78"/>
    </location>
</feature>
<dbReference type="Proteomes" id="UP000011080">
    <property type="component" value="Unassembled WGS sequence"/>
</dbReference>
<evidence type="ECO:0000256" key="2">
    <source>
        <dbReference type="ARBA" id="ARBA00022475"/>
    </source>
</evidence>
<feature type="transmembrane region" description="Helical" evidence="12">
    <location>
        <begin position="686"/>
        <end position="708"/>
    </location>
</feature>
<keyword evidence="10 11" id="KW-0807">Transducer</keyword>
<feature type="transmembrane region" description="Helical" evidence="12">
    <location>
        <begin position="132"/>
        <end position="158"/>
    </location>
</feature>
<accession>L8J3S7</accession>
<dbReference type="PROSITE" id="PS50262">
    <property type="entry name" value="G_PROTEIN_RECEP_F1_2"/>
    <property type="match status" value="3"/>
</dbReference>
<feature type="transmembrane region" description="Helical" evidence="12">
    <location>
        <begin position="190"/>
        <end position="212"/>
    </location>
</feature>
<dbReference type="InterPro" id="IPR000276">
    <property type="entry name" value="GPCR_Rhodpsn"/>
</dbReference>
<dbReference type="PROSITE" id="PS00237">
    <property type="entry name" value="G_PROTEIN_RECEP_F1_1"/>
    <property type="match status" value="2"/>
</dbReference>
<feature type="transmembrane region" description="Helical" evidence="12">
    <location>
        <begin position="380"/>
        <end position="401"/>
    </location>
</feature>
<proteinExistence type="inferred from homology"/>
<feature type="transmembrane region" description="Helical" evidence="12">
    <location>
        <begin position="23"/>
        <end position="45"/>
    </location>
</feature>
<sequence>LCHNKINISCVKSSWSNDIRASLYSLMVLIILTTVVGNLLVIISISHFKQLHTLNNWLIQSMATVDFLLGCLVMPYSMVRSIEHHWSFGEVFCKIHTSTDIMLSSASIFHLSFISIDRYYAVCDPLRYKTKINILVISLMIFISWSIPALFAFGMIFLELNFKGAEEMYYKHSHCIGSCSVFFSKTSGVLAFMTSFYIPGSIMLCIYCRIYFIAKGQARSIHDAKQKVQIGLEERNGISRSRGRKAAKTLGIVMGVFLTCWCPFFVCMVMDPFLDYTIPPTLNDALICGSCPENERPVGVRAAMYSFMSGAIFITVFGNLAMIVSISYFKQLHTPTNFLILSMAVTDFLLGFTIMPYSMIRSVENCWYFGLTFCKIHYSFDLMLSITSIFHLCSVATDRFYAICYPLQYSIKMTIPAIKQLLILCWSVPGTFAFGVVFSEAYADGIQGYDILVACSSSCPVMFNKLWGTTLFMAVTQSCPTFCDPKNCSMPGLPVHHQLLEFTETHVHRVSDAIQPSHPLSSPSPPASNPSQHQSLFHTMDLTYIPEDLSSCPTFGNKSCPPTNRHFHIRVIMYSIMIGAMFITIFGNLVIIISISHFKQLHSPTNFLILSMATTDFLLGLVIMPYSMVRSVESCWYFGDGFCKFHTSFDMMLSLASIFHLCSIAVDRFYAVCYPLHYTTTMTISMIKWLLAFCWSAPALFSFGLVLSKANVSGMQNYEILVACFNFCALAFNKFWGTILFTTCFFTPGSVMVGIYGKIFIVSKRHARVIDNMPENTKGEVRKNLSKRKDRKAAKTLGIVMGVFLACWLPCFLAVLID</sequence>
<dbReference type="GO" id="GO:0005886">
    <property type="term" value="C:plasma membrane"/>
    <property type="evidence" value="ECO:0007669"/>
    <property type="project" value="UniProtKB-SubCell"/>
</dbReference>
<feature type="non-terminal residue" evidence="14">
    <location>
        <position position="1"/>
    </location>
</feature>
<dbReference type="InterPro" id="IPR009132">
    <property type="entry name" value="TAAR_fam"/>
</dbReference>
<dbReference type="EMBL" id="JH880367">
    <property type="protein sequence ID" value="ELR62239.1"/>
    <property type="molecule type" value="Genomic_DNA"/>
</dbReference>
<dbReference type="Pfam" id="PF00001">
    <property type="entry name" value="7tm_1"/>
    <property type="match status" value="3"/>
</dbReference>
<evidence type="ECO:0000256" key="9">
    <source>
        <dbReference type="ARBA" id="ARBA00023180"/>
    </source>
</evidence>
<dbReference type="InterPro" id="IPR009133">
    <property type="entry name" value="TAAR1"/>
</dbReference>
<protein>
    <submittedName>
        <fullName evidence="14">Trace amine-associated receptor 3</fullName>
    </submittedName>
</protein>
<feature type="domain" description="G-protein coupled receptors family 1 profile" evidence="13">
    <location>
        <begin position="37"/>
        <end position="270"/>
    </location>
</feature>
<evidence type="ECO:0000256" key="12">
    <source>
        <dbReference type="SAM" id="Phobius"/>
    </source>
</evidence>
<comment type="subcellular location">
    <subcellularLocation>
        <location evidence="1">Cell membrane</location>
        <topology evidence="1">Multi-pass membrane protein</topology>
    </subcellularLocation>
</comment>
<dbReference type="PANTHER" id="PTHR24249">
    <property type="entry name" value="HISTAMINE RECEPTOR-RELATED G-PROTEIN COUPLED RECEPTOR"/>
    <property type="match status" value="1"/>
</dbReference>
<dbReference type="SMART" id="SM01381">
    <property type="entry name" value="7TM_GPCR_Srsx"/>
    <property type="match status" value="1"/>
</dbReference>
<dbReference type="PRINTS" id="PR00237">
    <property type="entry name" value="GPCRRHODOPSN"/>
</dbReference>
<feature type="transmembrane region" description="Helical" evidence="12">
    <location>
        <begin position="797"/>
        <end position="817"/>
    </location>
</feature>
<evidence type="ECO:0000256" key="4">
    <source>
        <dbReference type="ARBA" id="ARBA00022989"/>
    </source>
</evidence>
<reference evidence="14 15" key="1">
    <citation type="journal article" date="2012" name="Nat. Genet.">
        <title>The yak genome and adaptation to life at high altitude.</title>
        <authorList>
            <person name="Qiu Q."/>
            <person name="Zhang G."/>
            <person name="Ma T."/>
            <person name="Qian W."/>
            <person name="Wang J."/>
            <person name="Ye Z."/>
            <person name="Cao C."/>
            <person name="Hu Q."/>
            <person name="Kim J."/>
            <person name="Larkin D.M."/>
            <person name="Auvil L."/>
            <person name="Capitanu B."/>
            <person name="Ma J."/>
            <person name="Lewin H.A."/>
            <person name="Qian X."/>
            <person name="Lang Y."/>
            <person name="Zhou R."/>
            <person name="Wang L."/>
            <person name="Wang K."/>
            <person name="Xia J."/>
            <person name="Liao S."/>
            <person name="Pan S."/>
            <person name="Lu X."/>
            <person name="Hou H."/>
            <person name="Wang Y."/>
            <person name="Zang X."/>
            <person name="Yin Y."/>
            <person name="Ma H."/>
            <person name="Zhang J."/>
            <person name="Wang Z."/>
            <person name="Zhang Y."/>
            <person name="Zhang D."/>
            <person name="Yonezawa T."/>
            <person name="Hasegawa M."/>
            <person name="Zhong Y."/>
            <person name="Liu W."/>
            <person name="Zhang Y."/>
            <person name="Huang Z."/>
            <person name="Zhang S."/>
            <person name="Long R."/>
            <person name="Yang H."/>
            <person name="Wang J."/>
            <person name="Lenstra J.A."/>
            <person name="Cooper D.N."/>
            <person name="Wu Y."/>
            <person name="Wang J."/>
            <person name="Shi P."/>
            <person name="Wang J."/>
            <person name="Liu J."/>
        </authorList>
    </citation>
    <scope>NUCLEOTIDE SEQUENCE [LARGE SCALE GENOMIC DNA]</scope>
    <source>
        <strain evidence="15">yakQH1</strain>
    </source>
</reference>
<feature type="transmembrane region" description="Helical" evidence="12">
    <location>
        <begin position="571"/>
        <end position="595"/>
    </location>
</feature>
<dbReference type="PRINTS" id="PR01830">
    <property type="entry name" value="TRACEAMINER"/>
</dbReference>
<dbReference type="GO" id="GO:0001594">
    <property type="term" value="F:trace-amine receptor activity"/>
    <property type="evidence" value="ECO:0007669"/>
    <property type="project" value="InterPro"/>
</dbReference>
<dbReference type="STRING" id="72004.ENSBMUP00000010214"/>
<dbReference type="PRINTS" id="PR01831">
    <property type="entry name" value="TRACEAMINE1R"/>
</dbReference>
<feature type="transmembrane region" description="Helical" evidence="12">
    <location>
        <begin position="421"/>
        <end position="439"/>
    </location>
</feature>
<dbReference type="Gene3D" id="1.20.1070.10">
    <property type="entry name" value="Rhodopsin 7-helix transmembrane proteins"/>
    <property type="match status" value="3"/>
</dbReference>
<feature type="transmembrane region" description="Helical" evidence="12">
    <location>
        <begin position="649"/>
        <end position="666"/>
    </location>
</feature>
<dbReference type="SUPFAM" id="SSF81321">
    <property type="entry name" value="Family A G protein-coupled receptor-like"/>
    <property type="match status" value="3"/>
</dbReference>
<feature type="domain" description="G-protein coupled receptors family 1 profile" evidence="13">
    <location>
        <begin position="318"/>
        <end position="428"/>
    </location>
</feature>
<evidence type="ECO:0000256" key="6">
    <source>
        <dbReference type="ARBA" id="ARBA00023136"/>
    </source>
</evidence>
<keyword evidence="9" id="KW-0325">Glycoprotein</keyword>
<organism evidence="14 15">
    <name type="scientific">Bos mutus</name>
    <name type="common">wild yak</name>
    <dbReference type="NCBI Taxonomy" id="72004"/>
    <lineage>
        <taxon>Eukaryota</taxon>
        <taxon>Metazoa</taxon>
        <taxon>Chordata</taxon>
        <taxon>Craniata</taxon>
        <taxon>Vertebrata</taxon>
        <taxon>Euteleostomi</taxon>
        <taxon>Mammalia</taxon>
        <taxon>Eutheria</taxon>
        <taxon>Laurasiatheria</taxon>
        <taxon>Artiodactyla</taxon>
        <taxon>Ruminantia</taxon>
        <taxon>Pecora</taxon>
        <taxon>Bovidae</taxon>
        <taxon>Bovinae</taxon>
        <taxon>Bos</taxon>
    </lineage>
</organism>